<dbReference type="AlphaFoldDB" id="A0AAD5MIU7"/>
<evidence type="ECO:0000313" key="2">
    <source>
        <dbReference type="Proteomes" id="UP001196413"/>
    </source>
</evidence>
<proteinExistence type="predicted"/>
<organism evidence="1 2">
    <name type="scientific">Parelaphostrongylus tenuis</name>
    <name type="common">Meningeal worm</name>
    <dbReference type="NCBI Taxonomy" id="148309"/>
    <lineage>
        <taxon>Eukaryota</taxon>
        <taxon>Metazoa</taxon>
        <taxon>Ecdysozoa</taxon>
        <taxon>Nematoda</taxon>
        <taxon>Chromadorea</taxon>
        <taxon>Rhabditida</taxon>
        <taxon>Rhabditina</taxon>
        <taxon>Rhabditomorpha</taxon>
        <taxon>Strongyloidea</taxon>
        <taxon>Metastrongylidae</taxon>
        <taxon>Parelaphostrongylus</taxon>
    </lineage>
</organism>
<dbReference type="EMBL" id="JAHQIW010000758">
    <property type="protein sequence ID" value="KAJ1349866.1"/>
    <property type="molecule type" value="Genomic_DNA"/>
</dbReference>
<protein>
    <submittedName>
        <fullName evidence="1">Uncharacterized protein</fullName>
    </submittedName>
</protein>
<keyword evidence="2" id="KW-1185">Reference proteome</keyword>
<reference evidence="1" key="1">
    <citation type="submission" date="2021-06" db="EMBL/GenBank/DDBJ databases">
        <title>Parelaphostrongylus tenuis whole genome reference sequence.</title>
        <authorList>
            <person name="Garwood T.J."/>
            <person name="Larsen P.A."/>
            <person name="Fountain-Jones N.M."/>
            <person name="Garbe J.R."/>
            <person name="Macchietto M.G."/>
            <person name="Kania S.A."/>
            <person name="Gerhold R.W."/>
            <person name="Richards J.E."/>
            <person name="Wolf T.M."/>
        </authorList>
    </citation>
    <scope>NUCLEOTIDE SEQUENCE</scope>
    <source>
        <strain evidence="1">MNPRO001-30</strain>
        <tissue evidence="1">Meninges</tissue>
    </source>
</reference>
<sequence length="53" mass="6153">MAIVELTSRKPPTLAVATNVDMSFSIPLRQIEEIVFVSWSLYLKYCQLHKRKT</sequence>
<gene>
    <name evidence="1" type="ORF">KIN20_005526</name>
</gene>
<comment type="caution">
    <text evidence="1">The sequence shown here is derived from an EMBL/GenBank/DDBJ whole genome shotgun (WGS) entry which is preliminary data.</text>
</comment>
<evidence type="ECO:0000313" key="1">
    <source>
        <dbReference type="EMBL" id="KAJ1349866.1"/>
    </source>
</evidence>
<accession>A0AAD5MIU7</accession>
<dbReference type="Proteomes" id="UP001196413">
    <property type="component" value="Unassembled WGS sequence"/>
</dbReference>
<name>A0AAD5MIU7_PARTN</name>